<reference evidence="2 3" key="1">
    <citation type="submission" date="2016-10" db="EMBL/GenBank/DDBJ databases">
        <authorList>
            <person name="de Groot N.N."/>
        </authorList>
    </citation>
    <scope>NUCLEOTIDE SEQUENCE [LARGE SCALE GENOMIC DNA]</scope>
    <source>
        <strain evidence="2 3">CGMCC 4.5681</strain>
    </source>
</reference>
<organism evidence="2 3">
    <name type="scientific">Nonomuraea maritima</name>
    <dbReference type="NCBI Taxonomy" id="683260"/>
    <lineage>
        <taxon>Bacteria</taxon>
        <taxon>Bacillati</taxon>
        <taxon>Actinomycetota</taxon>
        <taxon>Actinomycetes</taxon>
        <taxon>Streptosporangiales</taxon>
        <taxon>Streptosporangiaceae</taxon>
        <taxon>Nonomuraea</taxon>
    </lineage>
</organism>
<evidence type="ECO:0000313" key="2">
    <source>
        <dbReference type="EMBL" id="SDJ96221.1"/>
    </source>
</evidence>
<keyword evidence="3" id="KW-1185">Reference proteome</keyword>
<sequence length="120" mass="12578">MRARWAGALVLLLSWFLPVAPQAPAVHHIAAHVLRNGHQAVWTHQQGSSGVRHLPYRGPDARAWAGPYAMAGHHAAGVVPGTGLRFRTPWAAVVAAAVHDAPAVVRPSSAAARAPPSTGF</sequence>
<evidence type="ECO:0000256" key="1">
    <source>
        <dbReference type="SAM" id="SignalP"/>
    </source>
</evidence>
<accession>A0A1G8Y0D0</accession>
<gene>
    <name evidence="2" type="ORF">SAMN05421874_104216</name>
</gene>
<evidence type="ECO:0000313" key="3">
    <source>
        <dbReference type="Proteomes" id="UP000198683"/>
    </source>
</evidence>
<dbReference type="STRING" id="683260.SAMN05421874_104216"/>
<name>A0A1G8Y0D0_9ACTN</name>
<dbReference type="AlphaFoldDB" id="A0A1G8Y0D0"/>
<dbReference type="EMBL" id="FNFB01000004">
    <property type="protein sequence ID" value="SDJ96221.1"/>
    <property type="molecule type" value="Genomic_DNA"/>
</dbReference>
<protein>
    <submittedName>
        <fullName evidence="2">Uncharacterized protein</fullName>
    </submittedName>
</protein>
<keyword evidence="1" id="KW-0732">Signal</keyword>
<dbReference type="Proteomes" id="UP000198683">
    <property type="component" value="Unassembled WGS sequence"/>
</dbReference>
<proteinExistence type="predicted"/>
<feature type="signal peptide" evidence="1">
    <location>
        <begin position="1"/>
        <end position="25"/>
    </location>
</feature>
<feature type="chain" id="PRO_5011478413" evidence="1">
    <location>
        <begin position="26"/>
        <end position="120"/>
    </location>
</feature>